<reference evidence="4" key="1">
    <citation type="submission" date="2020-04" db="EMBL/GenBank/DDBJ databases">
        <authorList>
            <person name="Alioto T."/>
            <person name="Alioto T."/>
            <person name="Gomez Garrido J."/>
        </authorList>
    </citation>
    <scope>NUCLEOTIDE SEQUENCE</scope>
    <source>
        <strain evidence="4">A484AB</strain>
    </source>
</reference>
<dbReference type="EMBL" id="CACRXK020017856">
    <property type="protein sequence ID" value="CAB4031733.1"/>
    <property type="molecule type" value="Genomic_DNA"/>
</dbReference>
<organism evidence="4 5">
    <name type="scientific">Paramuricea clavata</name>
    <name type="common">Red gorgonian</name>
    <name type="synonym">Violescent sea-whip</name>
    <dbReference type="NCBI Taxonomy" id="317549"/>
    <lineage>
        <taxon>Eukaryota</taxon>
        <taxon>Metazoa</taxon>
        <taxon>Cnidaria</taxon>
        <taxon>Anthozoa</taxon>
        <taxon>Octocorallia</taxon>
        <taxon>Malacalcyonacea</taxon>
        <taxon>Plexauridae</taxon>
        <taxon>Paramuricea</taxon>
    </lineage>
</organism>
<dbReference type="GO" id="GO:0140662">
    <property type="term" value="F:ATP-dependent protein folding chaperone"/>
    <property type="evidence" value="ECO:0007669"/>
    <property type="project" value="InterPro"/>
</dbReference>
<dbReference type="InterPro" id="IPR043129">
    <property type="entry name" value="ATPase_NBD"/>
</dbReference>
<gene>
    <name evidence="4" type="ORF">PACLA_8A070069</name>
</gene>
<dbReference type="GO" id="GO:0005829">
    <property type="term" value="C:cytosol"/>
    <property type="evidence" value="ECO:0007669"/>
    <property type="project" value="TreeGrafter"/>
</dbReference>
<dbReference type="AlphaFoldDB" id="A0A6S7KV40"/>
<evidence type="ECO:0000313" key="4">
    <source>
        <dbReference type="EMBL" id="CAB4031733.1"/>
    </source>
</evidence>
<proteinExistence type="inferred from homology"/>
<dbReference type="PANTHER" id="PTHR45639">
    <property type="entry name" value="HSC70CB, ISOFORM G-RELATED"/>
    <property type="match status" value="1"/>
</dbReference>
<dbReference type="Proteomes" id="UP001152795">
    <property type="component" value="Unassembled WGS sequence"/>
</dbReference>
<dbReference type="PRINTS" id="PR00301">
    <property type="entry name" value="HEATSHOCK70"/>
</dbReference>
<keyword evidence="5" id="KW-1185">Reference proteome</keyword>
<evidence type="ECO:0000256" key="2">
    <source>
        <dbReference type="ARBA" id="ARBA00022741"/>
    </source>
</evidence>
<evidence type="ECO:0000256" key="1">
    <source>
        <dbReference type="ARBA" id="ARBA00007381"/>
    </source>
</evidence>
<dbReference type="GO" id="GO:0005634">
    <property type="term" value="C:nucleus"/>
    <property type="evidence" value="ECO:0007669"/>
    <property type="project" value="TreeGrafter"/>
</dbReference>
<dbReference type="InterPro" id="IPR013126">
    <property type="entry name" value="Hsp_70_fam"/>
</dbReference>
<dbReference type="OrthoDB" id="29851at2759"/>
<dbReference type="PANTHER" id="PTHR45639:SF32">
    <property type="entry name" value="HEAT SHOCK PROTEIN PDR13"/>
    <property type="match status" value="1"/>
</dbReference>
<evidence type="ECO:0000256" key="3">
    <source>
        <dbReference type="ARBA" id="ARBA00022840"/>
    </source>
</evidence>
<dbReference type="PROSITE" id="PS51257">
    <property type="entry name" value="PROKAR_LIPOPROTEIN"/>
    <property type="match status" value="1"/>
</dbReference>
<name>A0A6S7KV40_PARCT</name>
<sequence>MLGTLAKFKMAAAGVDFGHTSIVIAACKDGRPEIVTTDTGEWVTPAIVAFTDKEQMIGTAAKLGLVRNSANTITNVKAVVGNSLADEKFYEIAKRSPAKIIRKSSSIFYEISQNGKQILIPPSDIILSMYKNILKSVQAYHGSDANQVVLTVPLHFGDKEKADMRNAAEKAGFRVLRIIHEPSAAALAY</sequence>
<comment type="similarity">
    <text evidence="1">Belongs to the heat shock protein 70 family.</text>
</comment>
<dbReference type="Gene3D" id="3.30.420.40">
    <property type="match status" value="1"/>
</dbReference>
<dbReference type="GO" id="GO:0005524">
    <property type="term" value="F:ATP binding"/>
    <property type="evidence" value="ECO:0007669"/>
    <property type="project" value="UniProtKB-KW"/>
</dbReference>
<feature type="non-terminal residue" evidence="4">
    <location>
        <position position="1"/>
    </location>
</feature>
<keyword evidence="3" id="KW-0067">ATP-binding</keyword>
<protein>
    <submittedName>
        <fullName evidence="4">Uncharacterized protein</fullName>
    </submittedName>
</protein>
<dbReference type="SUPFAM" id="SSF53067">
    <property type="entry name" value="Actin-like ATPase domain"/>
    <property type="match status" value="1"/>
</dbReference>
<dbReference type="Pfam" id="PF00012">
    <property type="entry name" value="HSP70"/>
    <property type="match status" value="1"/>
</dbReference>
<evidence type="ECO:0000313" key="5">
    <source>
        <dbReference type="Proteomes" id="UP001152795"/>
    </source>
</evidence>
<comment type="caution">
    <text evidence="4">The sequence shown here is derived from an EMBL/GenBank/DDBJ whole genome shotgun (WGS) entry which is preliminary data.</text>
</comment>
<accession>A0A6S7KV40</accession>
<keyword evidence="2" id="KW-0547">Nucleotide-binding</keyword>